<dbReference type="AlphaFoldDB" id="A0A8H2NWB1"/>
<sequence length="523" mass="58050">MNKLMTERTPNPTHEYTLENGLKIIVREDHRAPVVISQLWYKVGSSYEHPGQSGLSHALEHMVFKGSNKTRPGEASIILRNLGAKENAFTSNDATVYHQLLARDYLSVALELEADRMVNAHLPAGEFNKEIEVIKEERRLNTDDKPMSKAYERFNAMAYPASGYHTPTIGWMADLERMKLEELRLWYQSWYAPNNATLVVVGAVTLEEVVTLAQRWFGPIPRRDIPPVKIPLELAEPGERRITVHTPIQVPQIFMAFNVPGIATAEDKRLVNALRLIASLLDGGDSARIPALLQRGEELVSYASSGYAPYTRGDSLFTLSATPNVQKHKTIEQVEAGLWRLLEQLKTTAPSAEEMERVRAQAIAQLAYQRDLISRQAHTIGKLETIGLSWKLMDTELAGLQEVTPEDIRKAAHAFFTRARLSVAHVLPEEITHETGGPDGPNLPVESLAELDGKAPSSRKLDVQTWNTSEGARVLFVATPEMPMLDLQLTIAAGSSQDGGHPGLALMANCLLNEGIAKKMPTR</sequence>
<evidence type="ECO:0000259" key="6">
    <source>
        <dbReference type="Pfam" id="PF00675"/>
    </source>
</evidence>
<organism evidence="8 9">
    <name type="scientific">Pseudomonas fluorescens</name>
    <dbReference type="NCBI Taxonomy" id="294"/>
    <lineage>
        <taxon>Bacteria</taxon>
        <taxon>Pseudomonadati</taxon>
        <taxon>Pseudomonadota</taxon>
        <taxon>Gammaproteobacteria</taxon>
        <taxon>Pseudomonadales</taxon>
        <taxon>Pseudomonadaceae</taxon>
        <taxon>Pseudomonas</taxon>
    </lineage>
</organism>
<dbReference type="PANTHER" id="PTHR43690">
    <property type="entry name" value="NARDILYSIN"/>
    <property type="match status" value="1"/>
</dbReference>
<name>A0A8H2NWB1_PSEFL</name>
<keyword evidence="5" id="KW-0482">Metalloprotease</keyword>
<evidence type="ECO:0000256" key="3">
    <source>
        <dbReference type="ARBA" id="ARBA00022801"/>
    </source>
</evidence>
<dbReference type="Gene3D" id="3.30.830.10">
    <property type="entry name" value="Metalloenzyme, LuxS/M16 peptidase-like"/>
    <property type="match status" value="3"/>
</dbReference>
<dbReference type="GO" id="GO:0006508">
    <property type="term" value="P:proteolysis"/>
    <property type="evidence" value="ECO:0007669"/>
    <property type="project" value="UniProtKB-KW"/>
</dbReference>
<evidence type="ECO:0008006" key="10">
    <source>
        <dbReference type="Google" id="ProtNLM"/>
    </source>
</evidence>
<dbReference type="InterPro" id="IPR050626">
    <property type="entry name" value="Peptidase_M16"/>
</dbReference>
<evidence type="ECO:0000313" key="8">
    <source>
        <dbReference type="EMBL" id="VVP41227.1"/>
    </source>
</evidence>
<dbReference type="GO" id="GO:0008237">
    <property type="term" value="F:metallopeptidase activity"/>
    <property type="evidence" value="ECO:0007669"/>
    <property type="project" value="UniProtKB-KW"/>
</dbReference>
<evidence type="ECO:0000256" key="4">
    <source>
        <dbReference type="ARBA" id="ARBA00022833"/>
    </source>
</evidence>
<evidence type="ECO:0000256" key="5">
    <source>
        <dbReference type="ARBA" id="ARBA00023049"/>
    </source>
</evidence>
<evidence type="ECO:0000313" key="9">
    <source>
        <dbReference type="Proteomes" id="UP000325723"/>
    </source>
</evidence>
<protein>
    <recommendedName>
        <fullName evidence="10">Zinc protease</fullName>
    </recommendedName>
</protein>
<evidence type="ECO:0000256" key="1">
    <source>
        <dbReference type="ARBA" id="ARBA00007261"/>
    </source>
</evidence>
<dbReference type="InterPro" id="IPR011765">
    <property type="entry name" value="Pept_M16_N"/>
</dbReference>
<keyword evidence="4" id="KW-0862">Zinc</keyword>
<keyword evidence="2" id="KW-0645">Protease</keyword>
<dbReference type="Pfam" id="PF05193">
    <property type="entry name" value="Peptidase_M16_C"/>
    <property type="match status" value="1"/>
</dbReference>
<feature type="domain" description="Peptidase M16 N-terminal" evidence="6">
    <location>
        <begin position="24"/>
        <end position="141"/>
    </location>
</feature>
<gene>
    <name evidence="8" type="ORF">PS900_04877</name>
</gene>
<evidence type="ECO:0000256" key="2">
    <source>
        <dbReference type="ARBA" id="ARBA00022670"/>
    </source>
</evidence>
<comment type="caution">
    <text evidence="8">The sequence shown here is derived from an EMBL/GenBank/DDBJ whole genome shotgun (WGS) entry which is preliminary data.</text>
</comment>
<dbReference type="InterPro" id="IPR007863">
    <property type="entry name" value="Peptidase_M16_C"/>
</dbReference>
<keyword evidence="3" id="KW-0378">Hydrolase</keyword>
<proteinExistence type="inferred from homology"/>
<comment type="similarity">
    <text evidence="1">Belongs to the peptidase M16 family.</text>
</comment>
<dbReference type="EMBL" id="CABVIE010000018">
    <property type="protein sequence ID" value="VVP41227.1"/>
    <property type="molecule type" value="Genomic_DNA"/>
</dbReference>
<dbReference type="Proteomes" id="UP000325723">
    <property type="component" value="Unassembled WGS sequence"/>
</dbReference>
<evidence type="ECO:0000259" key="7">
    <source>
        <dbReference type="Pfam" id="PF05193"/>
    </source>
</evidence>
<dbReference type="SUPFAM" id="SSF63411">
    <property type="entry name" value="LuxS/MPP-like metallohydrolase"/>
    <property type="match status" value="2"/>
</dbReference>
<dbReference type="PANTHER" id="PTHR43690:SF17">
    <property type="entry name" value="PROTEIN YHJJ"/>
    <property type="match status" value="1"/>
</dbReference>
<accession>A0A8H2NWB1</accession>
<dbReference type="GO" id="GO:0046872">
    <property type="term" value="F:metal ion binding"/>
    <property type="evidence" value="ECO:0007669"/>
    <property type="project" value="InterPro"/>
</dbReference>
<feature type="domain" description="Peptidase M16 C-terminal" evidence="7">
    <location>
        <begin position="179"/>
        <end position="361"/>
    </location>
</feature>
<reference evidence="8 9" key="1">
    <citation type="submission" date="2019-09" db="EMBL/GenBank/DDBJ databases">
        <authorList>
            <person name="Chandra G."/>
            <person name="Truman W A."/>
        </authorList>
    </citation>
    <scope>NUCLEOTIDE SEQUENCE [LARGE SCALE GENOMIC DNA]</scope>
    <source>
        <strain evidence="8">PS900</strain>
    </source>
</reference>
<dbReference type="Pfam" id="PF00675">
    <property type="entry name" value="Peptidase_M16"/>
    <property type="match status" value="1"/>
</dbReference>
<dbReference type="InterPro" id="IPR011249">
    <property type="entry name" value="Metalloenz_LuxS/M16"/>
</dbReference>